<dbReference type="AlphaFoldDB" id="M7C828"/>
<protein>
    <submittedName>
        <fullName evidence="2">Uncharacterized protein</fullName>
    </submittedName>
</protein>
<sequence length="159" mass="17340">MASVHFSTGKVVQKGKAEANEGQGNEAAGTAKEEAPEDPEEEEQVILPLYPEDPAQQTPPDRTLPPAPPLPPEALHPGQARSRSRCHTMASLEPAEPTAAIVSIVNTLRIILKYVQNRAKRRQHEDDCDEDMDTDVPESTDCGNWDIMVAVGLVDTVEH</sequence>
<feature type="region of interest" description="Disordered" evidence="1">
    <location>
        <begin position="1"/>
        <end position="91"/>
    </location>
</feature>
<accession>M7C828</accession>
<dbReference type="EMBL" id="KB524249">
    <property type="protein sequence ID" value="EMP36732.1"/>
    <property type="molecule type" value="Genomic_DNA"/>
</dbReference>
<feature type="compositionally biased region" description="Pro residues" evidence="1">
    <location>
        <begin position="62"/>
        <end position="74"/>
    </location>
</feature>
<evidence type="ECO:0000256" key="1">
    <source>
        <dbReference type="SAM" id="MobiDB-lite"/>
    </source>
</evidence>
<dbReference type="Proteomes" id="UP000031443">
    <property type="component" value="Unassembled WGS sequence"/>
</dbReference>
<reference evidence="3" key="1">
    <citation type="journal article" date="2013" name="Nat. Genet.">
        <title>The draft genomes of soft-shell turtle and green sea turtle yield insights into the development and evolution of the turtle-specific body plan.</title>
        <authorList>
            <person name="Wang Z."/>
            <person name="Pascual-Anaya J."/>
            <person name="Zadissa A."/>
            <person name="Li W."/>
            <person name="Niimura Y."/>
            <person name="Huang Z."/>
            <person name="Li C."/>
            <person name="White S."/>
            <person name="Xiong Z."/>
            <person name="Fang D."/>
            <person name="Wang B."/>
            <person name="Ming Y."/>
            <person name="Chen Y."/>
            <person name="Zheng Y."/>
            <person name="Kuraku S."/>
            <person name="Pignatelli M."/>
            <person name="Herrero J."/>
            <person name="Beal K."/>
            <person name="Nozawa M."/>
            <person name="Li Q."/>
            <person name="Wang J."/>
            <person name="Zhang H."/>
            <person name="Yu L."/>
            <person name="Shigenobu S."/>
            <person name="Wang J."/>
            <person name="Liu J."/>
            <person name="Flicek P."/>
            <person name="Searle S."/>
            <person name="Wang J."/>
            <person name="Kuratani S."/>
            <person name="Yin Y."/>
            <person name="Aken B."/>
            <person name="Zhang G."/>
            <person name="Irie N."/>
        </authorList>
    </citation>
    <scope>NUCLEOTIDE SEQUENCE [LARGE SCALE GENOMIC DNA]</scope>
</reference>
<feature type="compositionally biased region" description="Acidic residues" evidence="1">
    <location>
        <begin position="35"/>
        <end position="44"/>
    </location>
</feature>
<keyword evidence="3" id="KW-1185">Reference proteome</keyword>
<organism evidence="2 3">
    <name type="scientific">Chelonia mydas</name>
    <name type="common">Green sea-turtle</name>
    <name type="synonym">Chelonia agassizi</name>
    <dbReference type="NCBI Taxonomy" id="8469"/>
    <lineage>
        <taxon>Eukaryota</taxon>
        <taxon>Metazoa</taxon>
        <taxon>Chordata</taxon>
        <taxon>Craniata</taxon>
        <taxon>Vertebrata</taxon>
        <taxon>Euteleostomi</taxon>
        <taxon>Archelosauria</taxon>
        <taxon>Testudinata</taxon>
        <taxon>Testudines</taxon>
        <taxon>Cryptodira</taxon>
        <taxon>Durocryptodira</taxon>
        <taxon>Americhelydia</taxon>
        <taxon>Chelonioidea</taxon>
        <taxon>Cheloniidae</taxon>
        <taxon>Chelonia</taxon>
    </lineage>
</organism>
<proteinExistence type="predicted"/>
<gene>
    <name evidence="2" type="ORF">UY3_06128</name>
</gene>
<feature type="compositionally biased region" description="Low complexity" evidence="1">
    <location>
        <begin position="20"/>
        <end position="30"/>
    </location>
</feature>
<name>M7C828_CHEMY</name>
<evidence type="ECO:0000313" key="3">
    <source>
        <dbReference type="Proteomes" id="UP000031443"/>
    </source>
</evidence>
<evidence type="ECO:0000313" key="2">
    <source>
        <dbReference type="EMBL" id="EMP36732.1"/>
    </source>
</evidence>